<feature type="domain" description="FAD-binding" evidence="4">
    <location>
        <begin position="6"/>
        <end position="181"/>
    </location>
</feature>
<dbReference type="InterPro" id="IPR051104">
    <property type="entry name" value="FAD_monoxygenase"/>
</dbReference>
<dbReference type="InterPro" id="IPR002938">
    <property type="entry name" value="FAD-bd"/>
</dbReference>
<dbReference type="Gene3D" id="3.50.50.60">
    <property type="entry name" value="FAD/NAD(P)-binding domain"/>
    <property type="match status" value="1"/>
</dbReference>
<sequence length="396" mass="43740">MSPKFRVAICGGGIGGLTLAVALSRYPNIRVDVYEAAGQFKEIGAGVMIWARTWKILSFLGMEEEFSRIAHAPPDSRPGTCDAPGSTIAGQTNLKKAPASTSSKHLKDGCIRFHRAQFLDVLVDHLPSGVAHFGRRLLSYSAGTRSGSRTELELHFADGSTASCDLLVGCDGIKSVVRKQMLEDFVMDHGRDPRLLDHIEPIWSGTIAYRGLIPIERLKDHNGLEHRTIQTPMMYCGKSKHVVSYSISRGSIVNVVAMASQPELYGTAYPGPWVTECSTDELLECYSEWEPEVTEMLKDAFILAEILGHPNTTVPMLPRALSAYEAVRLPMANHVLQGSRESGDMYEFNGPLADDLPQLGPQIGRQWDWLWETTPHGEREKALQLLIRSSLLEAKL</sequence>
<dbReference type="AlphaFoldDB" id="A0AAD7XE24"/>
<dbReference type="PANTHER" id="PTHR46720">
    <property type="entry name" value="HYDROXYLASE, PUTATIVE (AFU_ORTHOLOGUE AFUA_3G01460)-RELATED"/>
    <property type="match status" value="1"/>
</dbReference>
<proteinExistence type="predicted"/>
<evidence type="ECO:0000313" key="6">
    <source>
        <dbReference type="Proteomes" id="UP001215151"/>
    </source>
</evidence>
<evidence type="ECO:0000256" key="2">
    <source>
        <dbReference type="ARBA" id="ARBA00022827"/>
    </source>
</evidence>
<dbReference type="EMBL" id="JAPEVG010000047">
    <property type="protein sequence ID" value="KAJ8489532.1"/>
    <property type="molecule type" value="Genomic_DNA"/>
</dbReference>
<protein>
    <recommendedName>
        <fullName evidence="4">FAD-binding domain-containing protein</fullName>
    </recommendedName>
</protein>
<evidence type="ECO:0000313" key="5">
    <source>
        <dbReference type="EMBL" id="KAJ8489532.1"/>
    </source>
</evidence>
<comment type="caution">
    <text evidence="5">The sequence shown here is derived from an EMBL/GenBank/DDBJ whole genome shotgun (WGS) entry which is preliminary data.</text>
</comment>
<evidence type="ECO:0000259" key="4">
    <source>
        <dbReference type="Pfam" id="PF01494"/>
    </source>
</evidence>
<accession>A0AAD7XE24</accession>
<dbReference type="Proteomes" id="UP001215151">
    <property type="component" value="Unassembled WGS sequence"/>
</dbReference>
<dbReference type="SUPFAM" id="SSF54373">
    <property type="entry name" value="FAD-linked reductases, C-terminal domain"/>
    <property type="match status" value="1"/>
</dbReference>
<dbReference type="SUPFAM" id="SSF51905">
    <property type="entry name" value="FAD/NAD(P)-binding domain"/>
    <property type="match status" value="1"/>
</dbReference>
<dbReference type="GO" id="GO:0016491">
    <property type="term" value="F:oxidoreductase activity"/>
    <property type="evidence" value="ECO:0007669"/>
    <property type="project" value="UniProtKB-KW"/>
</dbReference>
<gene>
    <name evidence="5" type="ORF">ONZ51_g2871</name>
</gene>
<dbReference type="InterPro" id="IPR036188">
    <property type="entry name" value="FAD/NAD-bd_sf"/>
</dbReference>
<evidence type="ECO:0000256" key="1">
    <source>
        <dbReference type="ARBA" id="ARBA00022630"/>
    </source>
</evidence>
<keyword evidence="2" id="KW-0274">FAD</keyword>
<keyword evidence="6" id="KW-1185">Reference proteome</keyword>
<dbReference type="PANTHER" id="PTHR46720:SF3">
    <property type="entry name" value="FAD-BINDING DOMAIN-CONTAINING PROTEIN-RELATED"/>
    <property type="match status" value="1"/>
</dbReference>
<name>A0AAD7XE24_9APHY</name>
<dbReference type="GO" id="GO:0044550">
    <property type="term" value="P:secondary metabolite biosynthetic process"/>
    <property type="evidence" value="ECO:0007669"/>
    <property type="project" value="TreeGrafter"/>
</dbReference>
<dbReference type="Pfam" id="PF01494">
    <property type="entry name" value="FAD_binding_3"/>
    <property type="match status" value="1"/>
</dbReference>
<organism evidence="5 6">
    <name type="scientific">Trametes cubensis</name>
    <dbReference type="NCBI Taxonomy" id="1111947"/>
    <lineage>
        <taxon>Eukaryota</taxon>
        <taxon>Fungi</taxon>
        <taxon>Dikarya</taxon>
        <taxon>Basidiomycota</taxon>
        <taxon>Agaricomycotina</taxon>
        <taxon>Agaricomycetes</taxon>
        <taxon>Polyporales</taxon>
        <taxon>Polyporaceae</taxon>
        <taxon>Trametes</taxon>
    </lineage>
</organism>
<keyword evidence="3" id="KW-0560">Oxidoreductase</keyword>
<dbReference type="GO" id="GO:0071949">
    <property type="term" value="F:FAD binding"/>
    <property type="evidence" value="ECO:0007669"/>
    <property type="project" value="InterPro"/>
</dbReference>
<evidence type="ECO:0000256" key="3">
    <source>
        <dbReference type="ARBA" id="ARBA00023002"/>
    </source>
</evidence>
<dbReference type="PRINTS" id="PR00420">
    <property type="entry name" value="RNGMNOXGNASE"/>
</dbReference>
<keyword evidence="1" id="KW-0285">Flavoprotein</keyword>
<reference evidence="5" key="1">
    <citation type="submission" date="2022-11" db="EMBL/GenBank/DDBJ databases">
        <title>Genome Sequence of Cubamyces cubensis.</title>
        <authorList>
            <person name="Buettner E."/>
        </authorList>
    </citation>
    <scope>NUCLEOTIDE SEQUENCE</scope>
    <source>
        <strain evidence="5">MPL-01</strain>
    </source>
</reference>